<dbReference type="GO" id="GO:0005737">
    <property type="term" value="C:cytoplasm"/>
    <property type="evidence" value="ECO:0007669"/>
    <property type="project" value="UniProtKB-SubCell"/>
</dbReference>
<keyword evidence="6" id="KW-0820">tRNA-binding</keyword>
<dbReference type="PANTHER" id="PTHR10472:SF5">
    <property type="entry name" value="D-AMINOACYL-TRNA DEACYLASE 1"/>
    <property type="match status" value="1"/>
</dbReference>
<dbReference type="InterPro" id="IPR023509">
    <property type="entry name" value="DTD-like_sf"/>
</dbReference>
<evidence type="ECO:0000256" key="4">
    <source>
        <dbReference type="ARBA" id="ARBA00047676"/>
    </source>
</evidence>
<evidence type="ECO:0000313" key="8">
    <source>
        <dbReference type="Proteomes" id="UP000027073"/>
    </source>
</evidence>
<evidence type="ECO:0000313" key="7">
    <source>
        <dbReference type="EMBL" id="KDQ33071.1"/>
    </source>
</evidence>
<dbReference type="FunCoup" id="A0A067PB01">
    <property type="interactions" value="329"/>
</dbReference>
<dbReference type="GO" id="GO:0000049">
    <property type="term" value="F:tRNA binding"/>
    <property type="evidence" value="ECO:0007669"/>
    <property type="project" value="UniProtKB-KW"/>
</dbReference>
<dbReference type="Gene3D" id="3.50.80.10">
    <property type="entry name" value="D-tyrosyl-tRNA(Tyr) deacylase"/>
    <property type="match status" value="1"/>
</dbReference>
<dbReference type="STRING" id="1137138.A0A067PB01"/>
<gene>
    <name evidence="7" type="ORF">PLEOSDRAFT_153260</name>
</gene>
<keyword evidence="6" id="KW-0378">Hydrolase</keyword>
<comment type="subcellular location">
    <subcellularLocation>
        <location evidence="6">Cytoplasm</location>
    </subcellularLocation>
</comment>
<evidence type="ECO:0000256" key="6">
    <source>
        <dbReference type="RuleBase" id="RU003470"/>
    </source>
</evidence>
<dbReference type="Pfam" id="PF02580">
    <property type="entry name" value="Tyr_Deacylase"/>
    <property type="match status" value="1"/>
</dbReference>
<dbReference type="PANTHER" id="PTHR10472">
    <property type="entry name" value="D-TYROSYL-TRNA TYR DEACYLASE"/>
    <property type="match status" value="1"/>
</dbReference>
<dbReference type="InterPro" id="IPR003732">
    <property type="entry name" value="Daa-tRNA_deacyls_DTD"/>
</dbReference>
<reference evidence="8" key="1">
    <citation type="journal article" date="2014" name="Proc. Natl. Acad. Sci. U.S.A.">
        <title>Extensive sampling of basidiomycete genomes demonstrates inadequacy of the white-rot/brown-rot paradigm for wood decay fungi.</title>
        <authorList>
            <person name="Riley R."/>
            <person name="Salamov A.A."/>
            <person name="Brown D.W."/>
            <person name="Nagy L.G."/>
            <person name="Floudas D."/>
            <person name="Held B.W."/>
            <person name="Levasseur A."/>
            <person name="Lombard V."/>
            <person name="Morin E."/>
            <person name="Otillar R."/>
            <person name="Lindquist E.A."/>
            <person name="Sun H."/>
            <person name="LaButti K.M."/>
            <person name="Schmutz J."/>
            <person name="Jabbour D."/>
            <person name="Luo H."/>
            <person name="Baker S.E."/>
            <person name="Pisabarro A.G."/>
            <person name="Walton J.D."/>
            <person name="Blanchette R.A."/>
            <person name="Henrissat B."/>
            <person name="Martin F."/>
            <person name="Cullen D."/>
            <person name="Hibbett D.S."/>
            <person name="Grigoriev I.V."/>
        </authorList>
    </citation>
    <scope>NUCLEOTIDE SEQUENCE [LARGE SCALE GENOMIC DNA]</scope>
    <source>
        <strain evidence="8">PC15</strain>
    </source>
</reference>
<evidence type="ECO:0000256" key="1">
    <source>
        <dbReference type="ARBA" id="ARBA00009673"/>
    </source>
</evidence>
<dbReference type="VEuPathDB" id="FungiDB:PLEOSDRAFT_153260"/>
<comment type="similarity">
    <text evidence="1 6">Belongs to the DTD family.</text>
</comment>
<dbReference type="GO" id="GO:0106026">
    <property type="term" value="F:Gly-tRNA(Ala) deacylase activity"/>
    <property type="evidence" value="ECO:0007669"/>
    <property type="project" value="RHEA"/>
</dbReference>
<name>A0A067PB01_PLEO1</name>
<keyword evidence="6" id="KW-0963">Cytoplasm</keyword>
<dbReference type="NCBIfam" id="TIGR00256">
    <property type="entry name" value="D-aminoacyl-tRNA deacylase"/>
    <property type="match status" value="1"/>
</dbReference>
<dbReference type="HOGENOM" id="CLU_076901_0_4_1"/>
<protein>
    <recommendedName>
        <fullName evidence="3 6">D-aminoacyl-tRNA deacylase</fullName>
        <ecNumber evidence="2 6">3.1.1.96</ecNumber>
    </recommendedName>
</protein>
<sequence>MRAVIQRVASASVSGKFLKLTPSSTFNLANASNPRIGRDDTAEDVAFIAKKILTLRLFEATDDSTKMWRSNVSDIDGDILCVSQFTLMANTSKGNKPDFHLAMSTEQSKEMYGALLLKLSGMYKAEKIKDGRFGAMMDVTLTNEGPVTLTIDSRKDTTA</sequence>
<evidence type="ECO:0000256" key="2">
    <source>
        <dbReference type="ARBA" id="ARBA00013056"/>
    </source>
</evidence>
<dbReference type="Proteomes" id="UP000027073">
    <property type="component" value="Unassembled WGS sequence"/>
</dbReference>
<dbReference type="EC" id="3.1.1.96" evidence="2 6"/>
<accession>A0A067PB01</accession>
<dbReference type="GO" id="GO:0051500">
    <property type="term" value="F:D-tyrosyl-tRNA(Tyr) deacylase activity"/>
    <property type="evidence" value="ECO:0007669"/>
    <property type="project" value="TreeGrafter"/>
</dbReference>
<dbReference type="EMBL" id="KL198004">
    <property type="protein sequence ID" value="KDQ33071.1"/>
    <property type="molecule type" value="Genomic_DNA"/>
</dbReference>
<organism evidence="7 8">
    <name type="scientific">Pleurotus ostreatus (strain PC15)</name>
    <name type="common">Oyster mushroom</name>
    <dbReference type="NCBI Taxonomy" id="1137138"/>
    <lineage>
        <taxon>Eukaryota</taxon>
        <taxon>Fungi</taxon>
        <taxon>Dikarya</taxon>
        <taxon>Basidiomycota</taxon>
        <taxon>Agaricomycotina</taxon>
        <taxon>Agaricomycetes</taxon>
        <taxon>Agaricomycetidae</taxon>
        <taxon>Agaricales</taxon>
        <taxon>Pleurotineae</taxon>
        <taxon>Pleurotaceae</taxon>
        <taxon>Pleurotus</taxon>
    </lineage>
</organism>
<proteinExistence type="inferred from homology"/>
<dbReference type="FunFam" id="3.50.80.10:FF:000001">
    <property type="entry name" value="D-aminoacyl-tRNA deacylase"/>
    <property type="match status" value="1"/>
</dbReference>
<dbReference type="AlphaFoldDB" id="A0A067PB01"/>
<keyword evidence="6" id="KW-0694">RNA-binding</keyword>
<comment type="catalytic activity">
    <reaction evidence="5">
        <text>a D-aminoacyl-tRNA + H2O = a tRNA + a D-alpha-amino acid + H(+)</text>
        <dbReference type="Rhea" id="RHEA:13953"/>
        <dbReference type="Rhea" id="RHEA-COMP:10123"/>
        <dbReference type="Rhea" id="RHEA-COMP:10124"/>
        <dbReference type="ChEBI" id="CHEBI:15377"/>
        <dbReference type="ChEBI" id="CHEBI:15378"/>
        <dbReference type="ChEBI" id="CHEBI:59871"/>
        <dbReference type="ChEBI" id="CHEBI:78442"/>
        <dbReference type="ChEBI" id="CHEBI:79333"/>
        <dbReference type="EC" id="3.1.1.96"/>
    </reaction>
</comment>
<comment type="catalytic activity">
    <reaction evidence="4">
        <text>glycyl-tRNA(Ala) + H2O = tRNA(Ala) + glycine + H(+)</text>
        <dbReference type="Rhea" id="RHEA:53744"/>
        <dbReference type="Rhea" id="RHEA-COMP:9657"/>
        <dbReference type="Rhea" id="RHEA-COMP:13640"/>
        <dbReference type="ChEBI" id="CHEBI:15377"/>
        <dbReference type="ChEBI" id="CHEBI:15378"/>
        <dbReference type="ChEBI" id="CHEBI:57305"/>
        <dbReference type="ChEBI" id="CHEBI:78442"/>
        <dbReference type="ChEBI" id="CHEBI:78522"/>
        <dbReference type="EC" id="3.1.1.96"/>
    </reaction>
</comment>
<dbReference type="OrthoDB" id="275783at2759"/>
<dbReference type="SUPFAM" id="SSF69500">
    <property type="entry name" value="DTD-like"/>
    <property type="match status" value="1"/>
</dbReference>
<evidence type="ECO:0000256" key="5">
    <source>
        <dbReference type="ARBA" id="ARBA00048018"/>
    </source>
</evidence>
<evidence type="ECO:0000256" key="3">
    <source>
        <dbReference type="ARBA" id="ARBA00020007"/>
    </source>
</evidence>
<dbReference type="InParanoid" id="A0A067PB01"/>